<feature type="region of interest" description="Disordered" evidence="1">
    <location>
        <begin position="699"/>
        <end position="720"/>
    </location>
</feature>
<evidence type="ECO:0000313" key="3">
    <source>
        <dbReference type="EMBL" id="KNE92700.1"/>
    </source>
</evidence>
<evidence type="ECO:0000313" key="4">
    <source>
        <dbReference type="Proteomes" id="UP000054564"/>
    </source>
</evidence>
<sequence>MSGGSYYNLKCHRDGTIIKKQICLACLGRPEAIKSGGNFPPTAAELHAAKAKENPTGAGTLIAYMTKGRFDNQTLNKLIVTWIIRQSLPWLRVEDLHLRVAFDFAIQTSAIHSRTWAASHARQLYLEQHTQVLRAINASKSKISLVSDVWTTKGSHKAFIGMSACYITQDWKYVCQHLAIKYISWHHNGKYLASPFANTTDSGSNNFTMAKGVASILRKVDLTYWDVQDNHHQCVCHVIALILGAGLKALKLLNKMIRPEREEQWFPTLETVNEEDEGEIEVVGDIQADIVEVLEDLGLSDQEVDPDDAEKGSAEPGWEWNAGDDDSVECDVTGMGFTLKKIDYICRRIASPPQKQAEWKLWATKQPHPIKGLIGGYGIQGNIALNSRQRAWEGRRVIKQLLDNKDNRCAQGQAVGGHFFKSYEISAKEWEEVRQLNVVLKYFLDLTKQFEGDGPYLTHVLYQYVRVLENLAKQKTAAALSSLTPMFDPMIKVTNKYLNLAINCHTVILATFLHPAWRMMLFNTRFKTHVTRITERVQETFKDREILINSLKPKTPAKATQSDPDGDAGSQSDSDGGQFNFYPQNLQAVVVNTKLEHYNNGDFPLDKDGCVLSWWKLHSKDFPILGSLARDYLACPASSATVERTFSAAAQVCVSGRSGMIARTIERCISSHMCLQNDVKMGGVFQDCQEVLDAAHKNPKFASYAPKKPTKQPKPKKEKN</sequence>
<dbReference type="SUPFAM" id="SSF53098">
    <property type="entry name" value="Ribonuclease H-like"/>
    <property type="match status" value="1"/>
</dbReference>
<feature type="compositionally biased region" description="Basic residues" evidence="1">
    <location>
        <begin position="708"/>
        <end position="720"/>
    </location>
</feature>
<feature type="domain" description="HAT C-terminal dimerisation" evidence="2">
    <location>
        <begin position="609"/>
        <end position="670"/>
    </location>
</feature>
<dbReference type="Proteomes" id="UP000054564">
    <property type="component" value="Unassembled WGS sequence"/>
</dbReference>
<organism evidence="3 4">
    <name type="scientific">Puccinia striiformis f. sp. tritici PST-78</name>
    <dbReference type="NCBI Taxonomy" id="1165861"/>
    <lineage>
        <taxon>Eukaryota</taxon>
        <taxon>Fungi</taxon>
        <taxon>Dikarya</taxon>
        <taxon>Basidiomycota</taxon>
        <taxon>Pucciniomycotina</taxon>
        <taxon>Pucciniomycetes</taxon>
        <taxon>Pucciniales</taxon>
        <taxon>Pucciniaceae</taxon>
        <taxon>Puccinia</taxon>
    </lineage>
</organism>
<dbReference type="InterPro" id="IPR012337">
    <property type="entry name" value="RNaseH-like_sf"/>
</dbReference>
<dbReference type="EMBL" id="AJIL01000156">
    <property type="protein sequence ID" value="KNE92700.1"/>
    <property type="molecule type" value="Genomic_DNA"/>
</dbReference>
<dbReference type="PANTHER" id="PTHR47501:SF5">
    <property type="entry name" value="HAT C-TERMINAL DIMERISATION DOMAIN-CONTAINING PROTEIN"/>
    <property type="match status" value="1"/>
</dbReference>
<evidence type="ECO:0000259" key="2">
    <source>
        <dbReference type="Pfam" id="PF05699"/>
    </source>
</evidence>
<dbReference type="OrthoDB" id="2506739at2759"/>
<feature type="region of interest" description="Disordered" evidence="1">
    <location>
        <begin position="553"/>
        <end position="574"/>
    </location>
</feature>
<feature type="region of interest" description="Disordered" evidence="1">
    <location>
        <begin position="301"/>
        <end position="325"/>
    </location>
</feature>
<feature type="compositionally biased region" description="Low complexity" evidence="1">
    <location>
        <begin position="561"/>
        <end position="574"/>
    </location>
</feature>
<dbReference type="GO" id="GO:0046983">
    <property type="term" value="F:protein dimerization activity"/>
    <property type="evidence" value="ECO:0007669"/>
    <property type="project" value="InterPro"/>
</dbReference>
<comment type="caution">
    <text evidence="3">The sequence shown here is derived from an EMBL/GenBank/DDBJ whole genome shotgun (WGS) entry which is preliminary data.</text>
</comment>
<gene>
    <name evidence="3" type="ORF">PSTG_13910</name>
</gene>
<dbReference type="PANTHER" id="PTHR47501">
    <property type="entry name" value="TRANSPOSASE-RELATED"/>
    <property type="match status" value="1"/>
</dbReference>
<dbReference type="InterPro" id="IPR008906">
    <property type="entry name" value="HATC_C_dom"/>
</dbReference>
<evidence type="ECO:0000256" key="1">
    <source>
        <dbReference type="SAM" id="MobiDB-lite"/>
    </source>
</evidence>
<accession>A0A0L0V091</accession>
<keyword evidence="4" id="KW-1185">Reference proteome</keyword>
<protein>
    <recommendedName>
        <fullName evidence="2">HAT C-terminal dimerisation domain-containing protein</fullName>
    </recommendedName>
</protein>
<dbReference type="AlphaFoldDB" id="A0A0L0V091"/>
<name>A0A0L0V091_9BASI</name>
<dbReference type="Pfam" id="PF05699">
    <property type="entry name" value="Dimer_Tnp_hAT"/>
    <property type="match status" value="1"/>
</dbReference>
<proteinExistence type="predicted"/>
<reference evidence="4" key="1">
    <citation type="submission" date="2014-03" db="EMBL/GenBank/DDBJ databases">
        <title>The Genome Sequence of Puccinia striiformis f. sp. tritici PST-78.</title>
        <authorList>
            <consortium name="The Broad Institute Genome Sequencing Platform"/>
            <person name="Cuomo C."/>
            <person name="Hulbert S."/>
            <person name="Chen X."/>
            <person name="Walker B."/>
            <person name="Young S.K."/>
            <person name="Zeng Q."/>
            <person name="Gargeya S."/>
            <person name="Fitzgerald M."/>
            <person name="Haas B."/>
            <person name="Abouelleil A."/>
            <person name="Alvarado L."/>
            <person name="Arachchi H.M."/>
            <person name="Berlin A.M."/>
            <person name="Chapman S.B."/>
            <person name="Goldberg J."/>
            <person name="Griggs A."/>
            <person name="Gujja S."/>
            <person name="Hansen M."/>
            <person name="Howarth C."/>
            <person name="Imamovic A."/>
            <person name="Larimer J."/>
            <person name="McCowan C."/>
            <person name="Montmayeur A."/>
            <person name="Murphy C."/>
            <person name="Neiman D."/>
            <person name="Pearson M."/>
            <person name="Priest M."/>
            <person name="Roberts A."/>
            <person name="Saif S."/>
            <person name="Shea T."/>
            <person name="Sisk P."/>
            <person name="Sykes S."/>
            <person name="Wortman J."/>
            <person name="Nusbaum C."/>
            <person name="Birren B."/>
        </authorList>
    </citation>
    <scope>NUCLEOTIDE SEQUENCE [LARGE SCALE GENOMIC DNA]</scope>
    <source>
        <strain evidence="4">race PST-78</strain>
    </source>
</reference>